<evidence type="ECO:0000313" key="8">
    <source>
        <dbReference type="EMBL" id="RLN09610.1"/>
    </source>
</evidence>
<dbReference type="AlphaFoldDB" id="A0A3L6RVZ7"/>
<feature type="domain" description="Disease resistance N-terminal" evidence="7">
    <location>
        <begin position="10"/>
        <end position="89"/>
    </location>
</feature>
<evidence type="ECO:0000256" key="4">
    <source>
        <dbReference type="ARBA" id="ARBA00022741"/>
    </source>
</evidence>
<keyword evidence="9" id="KW-1185">Reference proteome</keyword>
<feature type="region of interest" description="Disordered" evidence="6">
    <location>
        <begin position="121"/>
        <end position="141"/>
    </location>
</feature>
<keyword evidence="2" id="KW-0433">Leucine-rich repeat</keyword>
<name>A0A3L6RVZ7_PANMI</name>
<evidence type="ECO:0000256" key="1">
    <source>
        <dbReference type="ARBA" id="ARBA00008894"/>
    </source>
</evidence>
<evidence type="ECO:0000256" key="2">
    <source>
        <dbReference type="ARBA" id="ARBA00022614"/>
    </source>
</evidence>
<dbReference type="Pfam" id="PF18052">
    <property type="entry name" value="Rx_N"/>
    <property type="match status" value="1"/>
</dbReference>
<accession>A0A3L6RVZ7</accession>
<evidence type="ECO:0000259" key="7">
    <source>
        <dbReference type="Pfam" id="PF18052"/>
    </source>
</evidence>
<comment type="caution">
    <text evidence="8">The sequence shown here is derived from an EMBL/GenBank/DDBJ whole genome shotgun (WGS) entry which is preliminary data.</text>
</comment>
<evidence type="ECO:0000256" key="6">
    <source>
        <dbReference type="SAM" id="MobiDB-lite"/>
    </source>
</evidence>
<dbReference type="CDD" id="cd14798">
    <property type="entry name" value="RX-CC_like"/>
    <property type="match status" value="1"/>
</dbReference>
<keyword evidence="3" id="KW-0677">Repeat</keyword>
<evidence type="ECO:0000256" key="3">
    <source>
        <dbReference type="ARBA" id="ARBA00022737"/>
    </source>
</evidence>
<gene>
    <name evidence="8" type="ORF">C2845_PM11G07830</name>
</gene>
<dbReference type="GO" id="GO:0006952">
    <property type="term" value="P:defense response"/>
    <property type="evidence" value="ECO:0007669"/>
    <property type="project" value="UniProtKB-KW"/>
</dbReference>
<dbReference type="Proteomes" id="UP000275267">
    <property type="component" value="Unassembled WGS sequence"/>
</dbReference>
<dbReference type="InterPro" id="IPR038005">
    <property type="entry name" value="RX-like_CC"/>
</dbReference>
<dbReference type="InterPro" id="IPR041118">
    <property type="entry name" value="Rx_N"/>
</dbReference>
<comment type="similarity">
    <text evidence="1">Belongs to the disease resistance NB-LRR family.</text>
</comment>
<dbReference type="GO" id="GO:0000166">
    <property type="term" value="F:nucleotide binding"/>
    <property type="evidence" value="ECO:0007669"/>
    <property type="project" value="UniProtKB-KW"/>
</dbReference>
<keyword evidence="5" id="KW-0611">Plant defense</keyword>
<dbReference type="OrthoDB" id="694058at2759"/>
<evidence type="ECO:0000256" key="5">
    <source>
        <dbReference type="ARBA" id="ARBA00022821"/>
    </source>
</evidence>
<reference evidence="9" key="1">
    <citation type="journal article" date="2019" name="Nat. Commun.">
        <title>The genome of broomcorn millet.</title>
        <authorList>
            <person name="Zou C."/>
            <person name="Miki D."/>
            <person name="Li D."/>
            <person name="Tang Q."/>
            <person name="Xiao L."/>
            <person name="Rajput S."/>
            <person name="Deng P."/>
            <person name="Jia W."/>
            <person name="Huang R."/>
            <person name="Zhang M."/>
            <person name="Sun Y."/>
            <person name="Hu J."/>
            <person name="Fu X."/>
            <person name="Schnable P.S."/>
            <person name="Li F."/>
            <person name="Zhang H."/>
            <person name="Feng B."/>
            <person name="Zhu X."/>
            <person name="Liu R."/>
            <person name="Schnable J.C."/>
            <person name="Zhu J.-K."/>
            <person name="Zhang H."/>
        </authorList>
    </citation>
    <scope>NUCLEOTIDE SEQUENCE [LARGE SCALE GENOMIC DNA]</scope>
</reference>
<dbReference type="EMBL" id="PQIB02000007">
    <property type="protein sequence ID" value="RLN09610.1"/>
    <property type="molecule type" value="Genomic_DNA"/>
</dbReference>
<evidence type="ECO:0000313" key="9">
    <source>
        <dbReference type="Proteomes" id="UP000275267"/>
    </source>
</evidence>
<organism evidence="8 9">
    <name type="scientific">Panicum miliaceum</name>
    <name type="common">Proso millet</name>
    <name type="synonym">Broomcorn millet</name>
    <dbReference type="NCBI Taxonomy" id="4540"/>
    <lineage>
        <taxon>Eukaryota</taxon>
        <taxon>Viridiplantae</taxon>
        <taxon>Streptophyta</taxon>
        <taxon>Embryophyta</taxon>
        <taxon>Tracheophyta</taxon>
        <taxon>Spermatophyta</taxon>
        <taxon>Magnoliopsida</taxon>
        <taxon>Liliopsida</taxon>
        <taxon>Poales</taxon>
        <taxon>Poaceae</taxon>
        <taxon>PACMAD clade</taxon>
        <taxon>Panicoideae</taxon>
        <taxon>Panicodae</taxon>
        <taxon>Paniceae</taxon>
        <taxon>Panicinae</taxon>
        <taxon>Panicum</taxon>
        <taxon>Panicum sect. Panicum</taxon>
    </lineage>
</organism>
<dbReference type="PANTHER" id="PTHR19338">
    <property type="entry name" value="TRANSLOCASE OF INNER MITOCHONDRIAL MEMBRANE 13 HOMOLOG"/>
    <property type="match status" value="1"/>
</dbReference>
<protein>
    <recommendedName>
        <fullName evidence="7">Disease resistance N-terminal domain-containing protein</fullName>
    </recommendedName>
</protein>
<proteinExistence type="inferred from homology"/>
<dbReference type="PANTHER" id="PTHR19338:SF58">
    <property type="entry name" value="OS09G0517100 PROTEIN"/>
    <property type="match status" value="1"/>
</dbReference>
<dbReference type="Gene3D" id="1.20.5.4130">
    <property type="match status" value="1"/>
</dbReference>
<sequence>MALGMTRTLVEGALGRIQAAIEEENKLKEGVPQDLAFITGEFQMMQSFLKDANRERARKTEVARTWVRQLRDLAFDVENWVEFVVHIDTPKSGAWDLDEAAADMKLLKARVEDLSHRNTRYNLFSTDDGSPPGSGSGLDSKKATAASINNLSHRALLILRQVWVNELGKLRMVGGDSGASILKSLLIAPDAVSDGDLRSSGYGEVMTVRYPTLSTRLTTTQTSATRSTTVLGSRLCVLLSKTSSARSCKIN</sequence>
<dbReference type="STRING" id="4540.A0A3L6RVZ7"/>
<keyword evidence="4" id="KW-0547">Nucleotide-binding</keyword>